<evidence type="ECO:0000256" key="1">
    <source>
        <dbReference type="SAM" id="Coils"/>
    </source>
</evidence>
<feature type="coiled-coil region" evidence="1">
    <location>
        <begin position="35"/>
        <end position="66"/>
    </location>
</feature>
<dbReference type="EMBL" id="NMPR01000065">
    <property type="protein sequence ID" value="KAA8631953.1"/>
    <property type="molecule type" value="Genomic_DNA"/>
</dbReference>
<evidence type="ECO:0000313" key="4">
    <source>
        <dbReference type="Proteomes" id="UP000433876"/>
    </source>
</evidence>
<name>A0A8S8ZPL5_SORMA</name>
<dbReference type="VEuPathDB" id="FungiDB:SMAC_07966"/>
<feature type="region of interest" description="Disordered" evidence="2">
    <location>
        <begin position="69"/>
        <end position="97"/>
    </location>
</feature>
<proteinExistence type="predicted"/>
<evidence type="ECO:0000313" key="3">
    <source>
        <dbReference type="EMBL" id="KAA8631953.1"/>
    </source>
</evidence>
<accession>A0A8S8ZPL5</accession>
<reference evidence="3 4" key="1">
    <citation type="submission" date="2017-07" db="EMBL/GenBank/DDBJ databases">
        <title>Genome sequence of the Sordaria macrospora wild type strain R19027.</title>
        <authorList>
            <person name="Nowrousian M."/>
            <person name="Teichert I."/>
            <person name="Kueck U."/>
        </authorList>
    </citation>
    <scope>NUCLEOTIDE SEQUENCE [LARGE SCALE GENOMIC DNA]</scope>
    <source>
        <strain evidence="3 4">R19027</strain>
        <tissue evidence="3">Mycelium</tissue>
    </source>
</reference>
<keyword evidence="1" id="KW-0175">Coiled coil</keyword>
<comment type="caution">
    <text evidence="3">The sequence shown here is derived from an EMBL/GenBank/DDBJ whole genome shotgun (WGS) entry which is preliminary data.</text>
</comment>
<evidence type="ECO:0000256" key="2">
    <source>
        <dbReference type="SAM" id="MobiDB-lite"/>
    </source>
</evidence>
<organism evidence="3 4">
    <name type="scientific">Sordaria macrospora</name>
    <dbReference type="NCBI Taxonomy" id="5147"/>
    <lineage>
        <taxon>Eukaryota</taxon>
        <taxon>Fungi</taxon>
        <taxon>Dikarya</taxon>
        <taxon>Ascomycota</taxon>
        <taxon>Pezizomycotina</taxon>
        <taxon>Sordariomycetes</taxon>
        <taxon>Sordariomycetidae</taxon>
        <taxon>Sordariales</taxon>
        <taxon>Sordariaceae</taxon>
        <taxon>Sordaria</taxon>
    </lineage>
</organism>
<sequence length="97" mass="11050">MKDAQKSDDQGVWKLLYELVMVFPVPPAKLLGAADEETRQNLEQWKEAHDKEAEEWRKEAKELEVEWQRGVDAGGPPMFQIIGLPLRDEGDDSEEGA</sequence>
<protein>
    <submittedName>
        <fullName evidence="3">Uncharacterized protein</fullName>
    </submittedName>
</protein>
<dbReference type="Proteomes" id="UP000433876">
    <property type="component" value="Unassembled WGS sequence"/>
</dbReference>
<gene>
    <name evidence="3" type="ORF">SMACR_07966</name>
</gene>
<dbReference type="AlphaFoldDB" id="A0A8S8ZPL5"/>